<feature type="compositionally biased region" description="Low complexity" evidence="3">
    <location>
        <begin position="1"/>
        <end position="12"/>
    </location>
</feature>
<evidence type="ECO:0000259" key="4">
    <source>
        <dbReference type="PROSITE" id="PS51186"/>
    </source>
</evidence>
<keyword evidence="1 5" id="KW-0808">Transferase</keyword>
<evidence type="ECO:0000256" key="1">
    <source>
        <dbReference type="ARBA" id="ARBA00022679"/>
    </source>
</evidence>
<dbReference type="KEGG" id="cart:PA27867_0312"/>
<dbReference type="PROSITE" id="PS51186">
    <property type="entry name" value="GNAT"/>
    <property type="match status" value="1"/>
</dbReference>
<gene>
    <name evidence="5" type="ORF">PA27867_0312</name>
</gene>
<sequence length="199" mass="20719">MTDTTPPEAAQPAVPPAAAPSAAGARIRPARSDEAAALAELAAATFALACPPHTSADAIAAFLRDVLAPANFEAFLADPDRLLLVAETGASTLVGYTMLVFGEPHDADAAGAIRIRPTAELSKCYVRAEAHGSGTAAALMAATLDAARQGGAAGSWLGVNQENVRALRFYGKHGFEQVGIKRFLVGERYEDDYVLERSL</sequence>
<feature type="domain" description="N-acetyltransferase" evidence="4">
    <location>
        <begin position="25"/>
        <end position="199"/>
    </location>
</feature>
<dbReference type="InterPro" id="IPR000182">
    <property type="entry name" value="GNAT_dom"/>
</dbReference>
<dbReference type="AlphaFoldDB" id="A0A1B1BFM0"/>
<dbReference type="SUPFAM" id="SSF55729">
    <property type="entry name" value="Acyl-CoA N-acyltransferases (Nat)"/>
    <property type="match status" value="1"/>
</dbReference>
<feature type="region of interest" description="Disordered" evidence="3">
    <location>
        <begin position="1"/>
        <end position="24"/>
    </location>
</feature>
<dbReference type="InterPro" id="IPR016181">
    <property type="entry name" value="Acyl_CoA_acyltransferase"/>
</dbReference>
<accession>A0A1B1BFM0</accession>
<dbReference type="InterPro" id="IPR050832">
    <property type="entry name" value="Bact_Acetyltransf"/>
</dbReference>
<keyword evidence="6" id="KW-1185">Reference proteome</keyword>
<reference evidence="5 6" key="1">
    <citation type="submission" date="2016-06" db="EMBL/GenBank/DDBJ databases">
        <title>Genome sequencing of Cryobacterium arcticum PAMC 27867.</title>
        <authorList>
            <person name="Lee J."/>
            <person name="Kim O.-S."/>
        </authorList>
    </citation>
    <scope>NUCLEOTIDE SEQUENCE [LARGE SCALE GENOMIC DNA]</scope>
    <source>
        <strain evidence="5 6">PAMC 27867</strain>
    </source>
</reference>
<evidence type="ECO:0000256" key="2">
    <source>
        <dbReference type="ARBA" id="ARBA00023315"/>
    </source>
</evidence>
<organism evidence="5 6">
    <name type="scientific">Cryobacterium arcticum</name>
    <dbReference type="NCBI Taxonomy" id="670052"/>
    <lineage>
        <taxon>Bacteria</taxon>
        <taxon>Bacillati</taxon>
        <taxon>Actinomycetota</taxon>
        <taxon>Actinomycetes</taxon>
        <taxon>Micrococcales</taxon>
        <taxon>Microbacteriaceae</taxon>
        <taxon>Cryobacterium</taxon>
    </lineage>
</organism>
<name>A0A1B1BFM0_9MICO</name>
<dbReference type="EMBL" id="CP016282">
    <property type="protein sequence ID" value="ANP71286.1"/>
    <property type="molecule type" value="Genomic_DNA"/>
</dbReference>
<evidence type="ECO:0000313" key="5">
    <source>
        <dbReference type="EMBL" id="ANP71286.1"/>
    </source>
</evidence>
<dbReference type="GO" id="GO:0016747">
    <property type="term" value="F:acyltransferase activity, transferring groups other than amino-acyl groups"/>
    <property type="evidence" value="ECO:0007669"/>
    <property type="project" value="InterPro"/>
</dbReference>
<dbReference type="Proteomes" id="UP000092582">
    <property type="component" value="Chromosome 1"/>
</dbReference>
<protein>
    <submittedName>
        <fullName evidence="5">Acetyltransferase</fullName>
    </submittedName>
</protein>
<dbReference type="Pfam" id="PF00583">
    <property type="entry name" value="Acetyltransf_1"/>
    <property type="match status" value="1"/>
</dbReference>
<evidence type="ECO:0000256" key="3">
    <source>
        <dbReference type="SAM" id="MobiDB-lite"/>
    </source>
</evidence>
<dbReference type="STRING" id="670052.PA27867_0312"/>
<dbReference type="Gene3D" id="3.40.630.30">
    <property type="match status" value="1"/>
</dbReference>
<evidence type="ECO:0000313" key="6">
    <source>
        <dbReference type="Proteomes" id="UP000092582"/>
    </source>
</evidence>
<dbReference type="PANTHER" id="PTHR43877">
    <property type="entry name" value="AMINOALKYLPHOSPHONATE N-ACETYLTRANSFERASE-RELATED-RELATED"/>
    <property type="match status" value="1"/>
</dbReference>
<proteinExistence type="predicted"/>
<dbReference type="RefSeq" id="WP_335582776.1">
    <property type="nucleotide sequence ID" value="NZ_CP016282.1"/>
</dbReference>
<keyword evidence="2" id="KW-0012">Acyltransferase</keyword>